<reference evidence="2" key="1">
    <citation type="submission" date="2014-11" db="EMBL/GenBank/DDBJ databases">
        <authorList>
            <person name="Amaro Gonzalez C."/>
        </authorList>
    </citation>
    <scope>NUCLEOTIDE SEQUENCE</scope>
</reference>
<dbReference type="AlphaFoldDB" id="A0A0E9WNH1"/>
<dbReference type="PANTHER" id="PTHR37857:SF1">
    <property type="entry name" value="TRANSMEMBRANE PROTEIN 273"/>
    <property type="match status" value="1"/>
</dbReference>
<dbReference type="EMBL" id="JAFIRN010000002">
    <property type="protein sequence ID" value="KAG5855309.1"/>
    <property type="molecule type" value="Genomic_DNA"/>
</dbReference>
<keyword evidence="1" id="KW-1133">Transmembrane helix</keyword>
<keyword evidence="1" id="KW-0812">Transmembrane</keyword>
<keyword evidence="1" id="KW-0472">Membrane</keyword>
<dbReference type="EMBL" id="GBXM01016751">
    <property type="protein sequence ID" value="JAH91826.1"/>
    <property type="molecule type" value="Transcribed_RNA"/>
</dbReference>
<evidence type="ECO:0000313" key="2">
    <source>
        <dbReference type="EMBL" id="JAH91826.1"/>
    </source>
</evidence>
<evidence type="ECO:0000313" key="4">
    <source>
        <dbReference type="Proteomes" id="UP001044222"/>
    </source>
</evidence>
<feature type="transmembrane region" description="Helical" evidence="1">
    <location>
        <begin position="36"/>
        <end position="56"/>
    </location>
</feature>
<dbReference type="Proteomes" id="UP001044222">
    <property type="component" value="Unassembled WGS sequence"/>
</dbReference>
<keyword evidence="4" id="KW-1185">Reference proteome</keyword>
<sequence>MAIHSGLCALIMIFFIDCLMIKVHGKDPNNADEKDFKYAAIGIGIGAFFSVCFVAIKLYMLRKHIFDNALSDCDSTARPSSRTVVVELKAGESLMN</sequence>
<protein>
    <submittedName>
        <fullName evidence="2">Uncharacterized protein</fullName>
    </submittedName>
</protein>
<dbReference type="InterPro" id="IPR029395">
    <property type="entry name" value="DUF4514"/>
</dbReference>
<evidence type="ECO:0000256" key="1">
    <source>
        <dbReference type="SAM" id="Phobius"/>
    </source>
</evidence>
<reference evidence="2" key="2">
    <citation type="journal article" date="2015" name="Fish Shellfish Immunol.">
        <title>Early steps in the European eel (Anguilla anguilla)-Vibrio vulnificus interaction in the gills: Role of the RtxA13 toxin.</title>
        <authorList>
            <person name="Callol A."/>
            <person name="Pajuelo D."/>
            <person name="Ebbesson L."/>
            <person name="Teles M."/>
            <person name="MacKenzie S."/>
            <person name="Amaro C."/>
        </authorList>
    </citation>
    <scope>NUCLEOTIDE SEQUENCE</scope>
</reference>
<dbReference type="OrthoDB" id="9450584at2759"/>
<feature type="transmembrane region" description="Helical" evidence="1">
    <location>
        <begin position="7"/>
        <end position="24"/>
    </location>
</feature>
<gene>
    <name evidence="3" type="ORF">ANANG_G00047750</name>
</gene>
<proteinExistence type="predicted"/>
<dbReference type="Pfam" id="PF14986">
    <property type="entry name" value="DUF4514"/>
    <property type="match status" value="1"/>
</dbReference>
<organism evidence="2">
    <name type="scientific">Anguilla anguilla</name>
    <name type="common">European freshwater eel</name>
    <name type="synonym">Muraena anguilla</name>
    <dbReference type="NCBI Taxonomy" id="7936"/>
    <lineage>
        <taxon>Eukaryota</taxon>
        <taxon>Metazoa</taxon>
        <taxon>Chordata</taxon>
        <taxon>Craniata</taxon>
        <taxon>Vertebrata</taxon>
        <taxon>Euteleostomi</taxon>
        <taxon>Actinopterygii</taxon>
        <taxon>Neopterygii</taxon>
        <taxon>Teleostei</taxon>
        <taxon>Anguilliformes</taxon>
        <taxon>Anguillidae</taxon>
        <taxon>Anguilla</taxon>
    </lineage>
</organism>
<accession>A0A0E9WNH1</accession>
<dbReference type="PANTHER" id="PTHR37857">
    <property type="entry name" value="TRANSMEMBRANE PROTEIN 273"/>
    <property type="match status" value="1"/>
</dbReference>
<name>A0A0E9WNH1_ANGAN</name>
<reference evidence="3" key="3">
    <citation type="submission" date="2021-01" db="EMBL/GenBank/DDBJ databases">
        <title>A chromosome-scale assembly of European eel, Anguilla anguilla.</title>
        <authorList>
            <person name="Henkel C."/>
            <person name="Jong-Raadsen S.A."/>
            <person name="Dufour S."/>
            <person name="Weltzien F.-A."/>
            <person name="Palstra A.P."/>
            <person name="Pelster B."/>
            <person name="Spaink H.P."/>
            <person name="Van Den Thillart G.E."/>
            <person name="Jansen H."/>
            <person name="Zahm M."/>
            <person name="Klopp C."/>
            <person name="Cedric C."/>
            <person name="Louis A."/>
            <person name="Berthelot C."/>
            <person name="Parey E."/>
            <person name="Roest Crollius H."/>
            <person name="Montfort J."/>
            <person name="Robinson-Rechavi M."/>
            <person name="Bucao C."/>
            <person name="Bouchez O."/>
            <person name="Gislard M."/>
            <person name="Lluch J."/>
            <person name="Milhes M."/>
            <person name="Lampietro C."/>
            <person name="Lopez Roques C."/>
            <person name="Donnadieu C."/>
            <person name="Braasch I."/>
            <person name="Desvignes T."/>
            <person name="Postlethwait J."/>
            <person name="Bobe J."/>
            <person name="Guiguen Y."/>
            <person name="Dirks R."/>
        </authorList>
    </citation>
    <scope>NUCLEOTIDE SEQUENCE</scope>
    <source>
        <strain evidence="3">Tag_6206</strain>
        <tissue evidence="3">Liver</tissue>
    </source>
</reference>
<evidence type="ECO:0000313" key="3">
    <source>
        <dbReference type="EMBL" id="KAG5855309.1"/>
    </source>
</evidence>